<evidence type="ECO:0000256" key="5">
    <source>
        <dbReference type="SAM" id="SignalP"/>
    </source>
</evidence>
<evidence type="ECO:0000256" key="1">
    <source>
        <dbReference type="ARBA" id="ARBA00004613"/>
    </source>
</evidence>
<evidence type="ECO:0000256" key="2">
    <source>
        <dbReference type="ARBA" id="ARBA00009529"/>
    </source>
</evidence>
<reference evidence="7" key="1">
    <citation type="submission" date="2025-08" db="UniProtKB">
        <authorList>
            <consortium name="RefSeq"/>
        </authorList>
    </citation>
    <scope>IDENTIFICATION</scope>
</reference>
<feature type="signal peptide" evidence="5">
    <location>
        <begin position="1"/>
        <end position="21"/>
    </location>
</feature>
<dbReference type="PANTHER" id="PTHR34827:SF2">
    <property type="entry name" value="INSULIN GROWTH FACTOR-LIKE FAMILY MEMBER 1"/>
    <property type="match status" value="1"/>
</dbReference>
<dbReference type="GeneID" id="101389165"/>
<gene>
    <name evidence="7" type="primary">LOC101389165</name>
</gene>
<dbReference type="PANTHER" id="PTHR34827">
    <property type="entry name" value="INSULIN GROWTH FACTOR-LIKE FAMILY MEMBER 3-RELATED"/>
    <property type="match status" value="1"/>
</dbReference>
<comment type="subcellular location">
    <subcellularLocation>
        <location evidence="1">Secreted</location>
    </subcellularLocation>
</comment>
<keyword evidence="3" id="KW-0964">Secreted</keyword>
<keyword evidence="4 5" id="KW-0732">Signal</keyword>
<keyword evidence="6" id="KW-1185">Reference proteome</keyword>
<evidence type="ECO:0000313" key="7">
    <source>
        <dbReference type="RefSeq" id="XP_004440443.1"/>
    </source>
</evidence>
<evidence type="ECO:0000256" key="3">
    <source>
        <dbReference type="ARBA" id="ARBA00022525"/>
    </source>
</evidence>
<sequence length="113" mass="12301">MAAQCCILAVSAALYILCSHGAPVSPTGAHLMLCQPHMTYGDKFYHTLQHCHCDDAVVPLGRAGKCGNCTFRVCFEQCCPRSLRHQESFLVKLKGQSCSWAPSPDDKVCRSVG</sequence>
<dbReference type="Pfam" id="PF14653">
    <property type="entry name" value="IGFL"/>
    <property type="match status" value="1"/>
</dbReference>
<evidence type="ECO:0000256" key="4">
    <source>
        <dbReference type="ARBA" id="ARBA00022729"/>
    </source>
</evidence>
<proteinExistence type="inferred from homology"/>
<protein>
    <submittedName>
        <fullName evidence="7">Insulin growth factor-like family member 1</fullName>
    </submittedName>
</protein>
<feature type="chain" id="PRO_5046253233" evidence="5">
    <location>
        <begin position="22"/>
        <end position="113"/>
    </location>
</feature>
<name>A0ABM0I509_CERSS</name>
<accession>A0ABM0I509</accession>
<dbReference type="InterPro" id="IPR032744">
    <property type="entry name" value="IGFL"/>
</dbReference>
<comment type="similarity">
    <text evidence="2">Belongs to the IGFL family.</text>
</comment>
<dbReference type="Proteomes" id="UP000694910">
    <property type="component" value="Unplaced"/>
</dbReference>
<dbReference type="RefSeq" id="XP_004440443.1">
    <property type="nucleotide sequence ID" value="XM_004440386.1"/>
</dbReference>
<organism evidence="6 7">
    <name type="scientific">Ceratotherium simum simum</name>
    <name type="common">Southern white rhinoceros</name>
    <dbReference type="NCBI Taxonomy" id="73337"/>
    <lineage>
        <taxon>Eukaryota</taxon>
        <taxon>Metazoa</taxon>
        <taxon>Chordata</taxon>
        <taxon>Craniata</taxon>
        <taxon>Vertebrata</taxon>
        <taxon>Euteleostomi</taxon>
        <taxon>Mammalia</taxon>
        <taxon>Eutheria</taxon>
        <taxon>Laurasiatheria</taxon>
        <taxon>Perissodactyla</taxon>
        <taxon>Rhinocerotidae</taxon>
        <taxon>Ceratotherium</taxon>
    </lineage>
</organism>
<evidence type="ECO:0000313" key="6">
    <source>
        <dbReference type="Proteomes" id="UP000694910"/>
    </source>
</evidence>